<dbReference type="Pfam" id="PF22624">
    <property type="entry name" value="AASDHPPT_N"/>
    <property type="match status" value="1"/>
</dbReference>
<evidence type="ECO:0000259" key="4">
    <source>
        <dbReference type="Pfam" id="PF22624"/>
    </source>
</evidence>
<dbReference type="GO" id="GO:0000287">
    <property type="term" value="F:magnesium ion binding"/>
    <property type="evidence" value="ECO:0007669"/>
    <property type="project" value="InterPro"/>
</dbReference>
<dbReference type="GO" id="GO:0005829">
    <property type="term" value="C:cytosol"/>
    <property type="evidence" value="ECO:0007669"/>
    <property type="project" value="TreeGrafter"/>
</dbReference>
<dbReference type="Proteomes" id="UP001301958">
    <property type="component" value="Unassembled WGS sequence"/>
</dbReference>
<dbReference type="InterPro" id="IPR037143">
    <property type="entry name" value="4-PPantetheinyl_Trfase_dom_sf"/>
</dbReference>
<organism evidence="5 6">
    <name type="scientific">Podospora fimiseda</name>
    <dbReference type="NCBI Taxonomy" id="252190"/>
    <lineage>
        <taxon>Eukaryota</taxon>
        <taxon>Fungi</taxon>
        <taxon>Dikarya</taxon>
        <taxon>Ascomycota</taxon>
        <taxon>Pezizomycotina</taxon>
        <taxon>Sordariomycetes</taxon>
        <taxon>Sordariomycetidae</taxon>
        <taxon>Sordariales</taxon>
        <taxon>Podosporaceae</taxon>
        <taxon>Podospora</taxon>
    </lineage>
</organism>
<proteinExistence type="predicted"/>
<accession>A0AAN7H3I3</accession>
<keyword evidence="6" id="KW-1185">Reference proteome</keyword>
<gene>
    <name evidence="5" type="ORF">QBC38DRAFT_70939</name>
</gene>
<evidence type="ECO:0000256" key="2">
    <source>
        <dbReference type="ARBA" id="ARBA00022679"/>
    </source>
</evidence>
<evidence type="ECO:0000256" key="1">
    <source>
        <dbReference type="ARBA" id="ARBA00013172"/>
    </source>
</evidence>
<comment type="caution">
    <text evidence="5">The sequence shown here is derived from an EMBL/GenBank/DDBJ whole genome shotgun (WGS) entry which is preliminary data.</text>
</comment>
<dbReference type="Pfam" id="PF01648">
    <property type="entry name" value="ACPS"/>
    <property type="match status" value="1"/>
</dbReference>
<keyword evidence="2 5" id="KW-0808">Transferase</keyword>
<dbReference type="InterPro" id="IPR055066">
    <property type="entry name" value="AASDHPPT_N"/>
</dbReference>
<evidence type="ECO:0000259" key="3">
    <source>
        <dbReference type="Pfam" id="PF01648"/>
    </source>
</evidence>
<evidence type="ECO:0000313" key="5">
    <source>
        <dbReference type="EMBL" id="KAK4229982.1"/>
    </source>
</evidence>
<feature type="domain" description="4'-phosphopantetheinyl transferase" evidence="3">
    <location>
        <begin position="128"/>
        <end position="227"/>
    </location>
</feature>
<dbReference type="EMBL" id="MU865303">
    <property type="protein sequence ID" value="KAK4229982.1"/>
    <property type="molecule type" value="Genomic_DNA"/>
</dbReference>
<protein>
    <recommendedName>
        <fullName evidence="1">holo-[acyl-carrier-protein] synthase</fullName>
        <ecNumber evidence="1">2.7.8.7</ecNumber>
    </recommendedName>
</protein>
<feature type="domain" description="4'-phosphopantetheinyl transferase N-terminal" evidence="4">
    <location>
        <begin position="32"/>
        <end position="120"/>
    </location>
</feature>
<dbReference type="EC" id="2.7.8.7" evidence="1"/>
<dbReference type="PANTHER" id="PTHR12215:SF10">
    <property type="entry name" value="L-AMINOADIPATE-SEMIALDEHYDE DEHYDROGENASE-PHOSPHOPANTETHEINYL TRANSFERASE"/>
    <property type="match status" value="1"/>
</dbReference>
<evidence type="ECO:0000313" key="6">
    <source>
        <dbReference type="Proteomes" id="UP001301958"/>
    </source>
</evidence>
<dbReference type="Gene3D" id="3.90.470.20">
    <property type="entry name" value="4'-phosphopantetheinyl transferase domain"/>
    <property type="match status" value="2"/>
</dbReference>
<dbReference type="InterPro" id="IPR050559">
    <property type="entry name" value="P-Pant_transferase_sf"/>
</dbReference>
<dbReference type="GO" id="GO:0019878">
    <property type="term" value="P:lysine biosynthetic process via aminoadipic acid"/>
    <property type="evidence" value="ECO:0007669"/>
    <property type="project" value="TreeGrafter"/>
</dbReference>
<reference evidence="5" key="2">
    <citation type="submission" date="2023-05" db="EMBL/GenBank/DDBJ databases">
        <authorList>
            <consortium name="Lawrence Berkeley National Laboratory"/>
            <person name="Steindorff A."/>
            <person name="Hensen N."/>
            <person name="Bonometti L."/>
            <person name="Westerberg I."/>
            <person name="Brannstrom I.O."/>
            <person name="Guillou S."/>
            <person name="Cros-Aarteil S."/>
            <person name="Calhoun S."/>
            <person name="Haridas S."/>
            <person name="Kuo A."/>
            <person name="Mondo S."/>
            <person name="Pangilinan J."/>
            <person name="Riley R."/>
            <person name="Labutti K."/>
            <person name="Andreopoulos B."/>
            <person name="Lipzen A."/>
            <person name="Chen C."/>
            <person name="Yanf M."/>
            <person name="Daum C."/>
            <person name="Ng V."/>
            <person name="Clum A."/>
            <person name="Ohm R."/>
            <person name="Martin F."/>
            <person name="Silar P."/>
            <person name="Natvig D."/>
            <person name="Lalanne C."/>
            <person name="Gautier V."/>
            <person name="Ament-Velasquez S.L."/>
            <person name="Kruys A."/>
            <person name="Hutchinson M.I."/>
            <person name="Powell A.J."/>
            <person name="Barry K."/>
            <person name="Miller A.N."/>
            <person name="Grigoriev I.V."/>
            <person name="Debuchy R."/>
            <person name="Gladieux P."/>
            <person name="Thoren M.H."/>
            <person name="Johannesson H."/>
        </authorList>
    </citation>
    <scope>NUCLEOTIDE SEQUENCE</scope>
    <source>
        <strain evidence="5">CBS 990.96</strain>
    </source>
</reference>
<dbReference type="InterPro" id="IPR008278">
    <property type="entry name" value="4-PPantetheinyl_Trfase_dom"/>
</dbReference>
<reference evidence="5" key="1">
    <citation type="journal article" date="2023" name="Mol. Phylogenet. Evol.">
        <title>Genome-scale phylogeny and comparative genomics of the fungal order Sordariales.</title>
        <authorList>
            <person name="Hensen N."/>
            <person name="Bonometti L."/>
            <person name="Westerberg I."/>
            <person name="Brannstrom I.O."/>
            <person name="Guillou S."/>
            <person name="Cros-Aarteil S."/>
            <person name="Calhoun S."/>
            <person name="Haridas S."/>
            <person name="Kuo A."/>
            <person name="Mondo S."/>
            <person name="Pangilinan J."/>
            <person name="Riley R."/>
            <person name="LaButti K."/>
            <person name="Andreopoulos B."/>
            <person name="Lipzen A."/>
            <person name="Chen C."/>
            <person name="Yan M."/>
            <person name="Daum C."/>
            <person name="Ng V."/>
            <person name="Clum A."/>
            <person name="Steindorff A."/>
            <person name="Ohm R.A."/>
            <person name="Martin F."/>
            <person name="Silar P."/>
            <person name="Natvig D.O."/>
            <person name="Lalanne C."/>
            <person name="Gautier V."/>
            <person name="Ament-Velasquez S.L."/>
            <person name="Kruys A."/>
            <person name="Hutchinson M.I."/>
            <person name="Powell A.J."/>
            <person name="Barry K."/>
            <person name="Miller A.N."/>
            <person name="Grigoriev I.V."/>
            <person name="Debuchy R."/>
            <person name="Gladieux P."/>
            <person name="Hiltunen Thoren M."/>
            <person name="Johannesson H."/>
        </authorList>
    </citation>
    <scope>NUCLEOTIDE SEQUENCE</scope>
    <source>
        <strain evidence="5">CBS 990.96</strain>
    </source>
</reference>
<sequence>MTTPTKPVQWILDTRSWFPQATQTHHLETQASKPLSLLTPTERTQILKYYHLRDAKLSLASHLLKRFCIAKLAPSSPSWPLTLPTRDPVTTKPIWIDPQTQTSPVSFNVSHQAGLVSLIAFPSTTAQLGVDIVCTSERRERDLEQIDRSGWSSFVNTHEDVFSPNEVKYLKYHLPRSYRIDGKLREFYALWALREAYIKLTGEALLASWLRELEFREFRAPKPTESFDVPADDESDQVVREFDIRFKGEKVENVNVCLRSLGPDYMIATAVKTPENEAEALGWKLGPYEFLTLEEIIEFAESRS</sequence>
<dbReference type="SUPFAM" id="SSF56214">
    <property type="entry name" value="4'-phosphopantetheinyl transferase"/>
    <property type="match status" value="2"/>
</dbReference>
<dbReference type="PANTHER" id="PTHR12215">
    <property type="entry name" value="PHOSPHOPANTETHEINE TRANSFERASE"/>
    <property type="match status" value="1"/>
</dbReference>
<dbReference type="AlphaFoldDB" id="A0AAN7H3I3"/>
<dbReference type="GO" id="GO:0008897">
    <property type="term" value="F:holo-[acyl-carrier-protein] synthase activity"/>
    <property type="evidence" value="ECO:0007669"/>
    <property type="project" value="UniProtKB-EC"/>
</dbReference>
<name>A0AAN7H3I3_9PEZI</name>